<dbReference type="EMBL" id="JBBNAG010000012">
    <property type="protein sequence ID" value="KAK9089024.1"/>
    <property type="molecule type" value="Genomic_DNA"/>
</dbReference>
<name>A0AAP0HJ78_9MAGN</name>
<gene>
    <name evidence="1" type="ORF">Scep_028106</name>
</gene>
<keyword evidence="2" id="KW-1185">Reference proteome</keyword>
<protein>
    <submittedName>
        <fullName evidence="1">Uncharacterized protein</fullName>
    </submittedName>
</protein>
<comment type="caution">
    <text evidence="1">The sequence shown here is derived from an EMBL/GenBank/DDBJ whole genome shotgun (WGS) entry which is preliminary data.</text>
</comment>
<dbReference type="AlphaFoldDB" id="A0AAP0HJ78"/>
<dbReference type="Proteomes" id="UP001419268">
    <property type="component" value="Unassembled WGS sequence"/>
</dbReference>
<dbReference type="PANTHER" id="PTHR47430:SF4">
    <property type="entry name" value="GB|AAC33480.1"/>
    <property type="match status" value="1"/>
</dbReference>
<sequence>MENLCNTFSFVATFQRMLGICTRYSVEEKLCHLASWKAFFLQTEKHKELLTLDACCVEDENWDAFIPDKPGDYCRRRVKQMINHLGAYGFKSFQEQVEVLSNLYCPYLVEALSTTNGKASAESDGYGFAGETAIIVVSTRGLELSLAISNGVREAEGVVMTERADRFGLEAKGESAIRQMGDWDIGERGKSEQKPFYIEDRSVTHGYVSTFNNRKSTNLLGMTLPREVFRYVICWFTDTTR</sequence>
<organism evidence="1 2">
    <name type="scientific">Stephania cephalantha</name>
    <dbReference type="NCBI Taxonomy" id="152367"/>
    <lineage>
        <taxon>Eukaryota</taxon>
        <taxon>Viridiplantae</taxon>
        <taxon>Streptophyta</taxon>
        <taxon>Embryophyta</taxon>
        <taxon>Tracheophyta</taxon>
        <taxon>Spermatophyta</taxon>
        <taxon>Magnoliopsida</taxon>
        <taxon>Ranunculales</taxon>
        <taxon>Menispermaceae</taxon>
        <taxon>Menispermoideae</taxon>
        <taxon>Cissampelideae</taxon>
        <taxon>Stephania</taxon>
    </lineage>
</organism>
<dbReference type="PANTHER" id="PTHR47430">
    <property type="entry name" value="GB|AAC33480.1"/>
    <property type="match status" value="1"/>
</dbReference>
<evidence type="ECO:0000313" key="2">
    <source>
        <dbReference type="Proteomes" id="UP001419268"/>
    </source>
</evidence>
<reference evidence="1 2" key="1">
    <citation type="submission" date="2024-01" db="EMBL/GenBank/DDBJ databases">
        <title>Genome assemblies of Stephania.</title>
        <authorList>
            <person name="Yang L."/>
        </authorList>
    </citation>
    <scope>NUCLEOTIDE SEQUENCE [LARGE SCALE GENOMIC DNA]</scope>
    <source>
        <strain evidence="1">JXDWG</strain>
        <tissue evidence="1">Leaf</tissue>
    </source>
</reference>
<evidence type="ECO:0000313" key="1">
    <source>
        <dbReference type="EMBL" id="KAK9089024.1"/>
    </source>
</evidence>
<proteinExistence type="predicted"/>
<accession>A0AAP0HJ78</accession>